<evidence type="ECO:0000313" key="4">
    <source>
        <dbReference type="EMBL" id="SLN52743.1"/>
    </source>
</evidence>
<dbReference type="Proteomes" id="UP000193061">
    <property type="component" value="Unassembled WGS sequence"/>
</dbReference>
<dbReference type="PANTHER" id="PTHR43800:SF1">
    <property type="entry name" value="PEPTIDYL-LYSINE N-ACETYLTRANSFERASE YJAB"/>
    <property type="match status" value="1"/>
</dbReference>
<organism evidence="4 5">
    <name type="scientific">Roseovarius albus</name>
    <dbReference type="NCBI Taxonomy" id="1247867"/>
    <lineage>
        <taxon>Bacteria</taxon>
        <taxon>Pseudomonadati</taxon>
        <taxon>Pseudomonadota</taxon>
        <taxon>Alphaproteobacteria</taxon>
        <taxon>Rhodobacterales</taxon>
        <taxon>Roseobacteraceae</taxon>
        <taxon>Roseovarius</taxon>
    </lineage>
</organism>
<sequence>MKDTQTTLRAYREDDIEAVMSAWRKANALAHPFLSDDFVAQVEDAIRNIYVPKAETYVLSEPEGVVGFITLIGNDIGGLFLYPSKHSKGYGRALVDHAVALKGPLKVEVFRDNAVGRKFYERYGFEFVEDEYHQPSGQWNRKMAMPGA</sequence>
<accession>A0A1X6ZIZ6</accession>
<evidence type="ECO:0000313" key="5">
    <source>
        <dbReference type="Proteomes" id="UP000193061"/>
    </source>
</evidence>
<dbReference type="GO" id="GO:0016747">
    <property type="term" value="F:acyltransferase activity, transferring groups other than amino-acyl groups"/>
    <property type="evidence" value="ECO:0007669"/>
    <property type="project" value="InterPro"/>
</dbReference>
<dbReference type="RefSeq" id="WP_085806291.1">
    <property type="nucleotide sequence ID" value="NZ_FWFX01000008.1"/>
</dbReference>
<reference evidence="4 5" key="1">
    <citation type="submission" date="2017-03" db="EMBL/GenBank/DDBJ databases">
        <authorList>
            <person name="Afonso C.L."/>
            <person name="Miller P.J."/>
            <person name="Scott M.A."/>
            <person name="Spackman E."/>
            <person name="Goraichik I."/>
            <person name="Dimitrov K.M."/>
            <person name="Suarez D.L."/>
            <person name="Swayne D.E."/>
        </authorList>
    </citation>
    <scope>NUCLEOTIDE SEQUENCE [LARGE SCALE GENOMIC DNA]</scope>
    <source>
        <strain evidence="4 5">CECT 7450</strain>
    </source>
</reference>
<keyword evidence="1 4" id="KW-0808">Transferase</keyword>
<dbReference type="PANTHER" id="PTHR43800">
    <property type="entry name" value="PEPTIDYL-LYSINE N-ACETYLTRANSFERASE YJAB"/>
    <property type="match status" value="1"/>
</dbReference>
<gene>
    <name evidence="4" type="primary">yjaB</name>
    <name evidence="4" type="ORF">ROA7450_02665</name>
</gene>
<evidence type="ECO:0000256" key="1">
    <source>
        <dbReference type="ARBA" id="ARBA00022679"/>
    </source>
</evidence>
<evidence type="ECO:0000259" key="3">
    <source>
        <dbReference type="PROSITE" id="PS51186"/>
    </source>
</evidence>
<dbReference type="Gene3D" id="3.40.630.30">
    <property type="match status" value="1"/>
</dbReference>
<keyword evidence="2 4" id="KW-0012">Acyltransferase</keyword>
<evidence type="ECO:0000256" key="2">
    <source>
        <dbReference type="ARBA" id="ARBA00023315"/>
    </source>
</evidence>
<dbReference type="InterPro" id="IPR016181">
    <property type="entry name" value="Acyl_CoA_acyltransferase"/>
</dbReference>
<dbReference type="CDD" id="cd04301">
    <property type="entry name" value="NAT_SF"/>
    <property type="match status" value="1"/>
</dbReference>
<dbReference type="EMBL" id="FWFX01000008">
    <property type="protein sequence ID" value="SLN52743.1"/>
    <property type="molecule type" value="Genomic_DNA"/>
</dbReference>
<dbReference type="InterPro" id="IPR000182">
    <property type="entry name" value="GNAT_dom"/>
</dbReference>
<protein>
    <submittedName>
        <fullName evidence="4">Putative N-acetyltransferase YjaB</fullName>
        <ecNumber evidence="4">2.3.1.-</ecNumber>
    </submittedName>
</protein>
<dbReference type="AlphaFoldDB" id="A0A1X6ZIZ6"/>
<dbReference type="SUPFAM" id="SSF55729">
    <property type="entry name" value="Acyl-CoA N-acyltransferases (Nat)"/>
    <property type="match status" value="1"/>
</dbReference>
<name>A0A1X6ZIZ6_9RHOB</name>
<dbReference type="Pfam" id="PF13508">
    <property type="entry name" value="Acetyltransf_7"/>
    <property type="match status" value="1"/>
</dbReference>
<dbReference type="EC" id="2.3.1.-" evidence="4"/>
<dbReference type="OrthoDB" id="7205533at2"/>
<proteinExistence type="predicted"/>
<feature type="domain" description="N-acetyltransferase" evidence="3">
    <location>
        <begin position="6"/>
        <end position="148"/>
    </location>
</feature>
<dbReference type="PROSITE" id="PS51186">
    <property type="entry name" value="GNAT"/>
    <property type="match status" value="1"/>
</dbReference>
<keyword evidence="5" id="KW-1185">Reference proteome</keyword>